<dbReference type="Gene3D" id="3.40.30.10">
    <property type="entry name" value="Glutaredoxin"/>
    <property type="match status" value="1"/>
</dbReference>
<sequence length="119" mass="13221">MNWETNVEKAADPVAVLFYSPTCPHCRSIMPYFENYAGELEGAISFVRIDISINPWIAERYGIMSTPTFAVFCQGRPVAQIVGAVYPALIRKMIEEGMKNAKECAGQSTVIDYEITGYG</sequence>
<evidence type="ECO:0000313" key="3">
    <source>
        <dbReference type="Proteomes" id="UP001524383"/>
    </source>
</evidence>
<keyword evidence="3" id="KW-1185">Reference proteome</keyword>
<feature type="domain" description="Thioredoxin" evidence="1">
    <location>
        <begin position="1"/>
        <end position="99"/>
    </location>
</feature>
<dbReference type="InterPro" id="IPR036249">
    <property type="entry name" value="Thioredoxin-like_sf"/>
</dbReference>
<evidence type="ECO:0000259" key="1">
    <source>
        <dbReference type="PROSITE" id="PS51352"/>
    </source>
</evidence>
<dbReference type="CDD" id="cd02947">
    <property type="entry name" value="TRX_family"/>
    <property type="match status" value="1"/>
</dbReference>
<evidence type="ECO:0000313" key="2">
    <source>
        <dbReference type="EMBL" id="MCQ1537625.1"/>
    </source>
</evidence>
<dbReference type="PANTHER" id="PTHR45663">
    <property type="entry name" value="GEO12009P1"/>
    <property type="match status" value="1"/>
</dbReference>
<comment type="caution">
    <text evidence="2">The sequence shown here is derived from an EMBL/GenBank/DDBJ whole genome shotgun (WGS) entry which is preliminary data.</text>
</comment>
<accession>A0ABD4TIG7</accession>
<dbReference type="PROSITE" id="PS51352">
    <property type="entry name" value="THIOREDOXIN_2"/>
    <property type="match status" value="1"/>
</dbReference>
<proteinExistence type="predicted"/>
<dbReference type="AlphaFoldDB" id="A0ABD4TIG7"/>
<dbReference type="PANTHER" id="PTHR45663:SF11">
    <property type="entry name" value="GEO12009P1"/>
    <property type="match status" value="1"/>
</dbReference>
<dbReference type="EMBL" id="VOTZ01000002">
    <property type="protein sequence ID" value="MCQ1537625.1"/>
    <property type="molecule type" value="Genomic_DNA"/>
</dbReference>
<reference evidence="2 3" key="1">
    <citation type="submission" date="2019-08" db="EMBL/GenBank/DDBJ databases">
        <authorList>
            <person name="Chen S.-C."/>
            <person name="Lai M.-C."/>
            <person name="You Y.-T."/>
        </authorList>
    </citation>
    <scope>NUCLEOTIDE SEQUENCE [LARGE SCALE GENOMIC DNA]</scope>
    <source>
        <strain evidence="2 3">P2F9704a</strain>
    </source>
</reference>
<name>A0ABD4TIG7_9EURY</name>
<dbReference type="Proteomes" id="UP001524383">
    <property type="component" value="Unassembled WGS sequence"/>
</dbReference>
<protein>
    <submittedName>
        <fullName evidence="2">Thioredoxin family protein</fullName>
    </submittedName>
</protein>
<dbReference type="InterPro" id="IPR013766">
    <property type="entry name" value="Thioredoxin_domain"/>
</dbReference>
<gene>
    <name evidence="2" type="ORF">FTO68_01280</name>
</gene>
<dbReference type="Pfam" id="PF00085">
    <property type="entry name" value="Thioredoxin"/>
    <property type="match status" value="1"/>
</dbReference>
<dbReference type="SUPFAM" id="SSF52833">
    <property type="entry name" value="Thioredoxin-like"/>
    <property type="match status" value="1"/>
</dbReference>
<organism evidence="2 3">
    <name type="scientific">Methanocalculus taiwanensis</name>
    <dbReference type="NCBI Taxonomy" id="106207"/>
    <lineage>
        <taxon>Archaea</taxon>
        <taxon>Methanobacteriati</taxon>
        <taxon>Methanobacteriota</taxon>
        <taxon>Stenosarchaea group</taxon>
        <taxon>Methanomicrobia</taxon>
        <taxon>Methanomicrobiales</taxon>
        <taxon>Methanocalculaceae</taxon>
        <taxon>Methanocalculus</taxon>
    </lineage>
</organism>